<dbReference type="GO" id="GO:0009451">
    <property type="term" value="P:RNA modification"/>
    <property type="evidence" value="ECO:0007669"/>
    <property type="project" value="InterPro"/>
</dbReference>
<dbReference type="PANTHER" id="PTHR47926:SF391">
    <property type="entry name" value="TETRATRICOPEPTIDE-LIKE HELICAL DOMAIN SUPERFAMILY"/>
    <property type="match status" value="1"/>
</dbReference>
<evidence type="ECO:0000256" key="2">
    <source>
        <dbReference type="PROSITE-ProRule" id="PRU00708"/>
    </source>
</evidence>
<feature type="repeat" description="PPR" evidence="2">
    <location>
        <begin position="78"/>
        <end position="112"/>
    </location>
</feature>
<dbReference type="SUPFAM" id="SSF48452">
    <property type="entry name" value="TPR-like"/>
    <property type="match status" value="1"/>
</dbReference>
<dbReference type="InterPro" id="IPR046848">
    <property type="entry name" value="E_motif"/>
</dbReference>
<dbReference type="InterPro" id="IPR046960">
    <property type="entry name" value="PPR_At4g14850-like_plant"/>
</dbReference>
<dbReference type="Pfam" id="PF13041">
    <property type="entry name" value="PPR_2"/>
    <property type="match status" value="2"/>
</dbReference>
<gene>
    <name evidence="4" type="ORF">RIF29_18592</name>
</gene>
<dbReference type="Pfam" id="PF20431">
    <property type="entry name" value="E_motif"/>
    <property type="match status" value="1"/>
</dbReference>
<dbReference type="PANTHER" id="PTHR47926">
    <property type="entry name" value="PENTATRICOPEPTIDE REPEAT-CONTAINING PROTEIN"/>
    <property type="match status" value="1"/>
</dbReference>
<evidence type="ECO:0000256" key="1">
    <source>
        <dbReference type="ARBA" id="ARBA00022737"/>
    </source>
</evidence>
<keyword evidence="5" id="KW-1185">Reference proteome</keyword>
<dbReference type="Gene3D" id="1.25.40.10">
    <property type="entry name" value="Tetratricopeptide repeat domain"/>
    <property type="match status" value="4"/>
</dbReference>
<dbReference type="InterPro" id="IPR011990">
    <property type="entry name" value="TPR-like_helical_dom_sf"/>
</dbReference>
<dbReference type="InterPro" id="IPR002885">
    <property type="entry name" value="PPR_rpt"/>
</dbReference>
<dbReference type="FunFam" id="1.25.40.10:FF:000345">
    <property type="entry name" value="Pentatricopeptide repeat-containing protein"/>
    <property type="match status" value="1"/>
</dbReference>
<accession>A0AAN9I4R6</accession>
<dbReference type="NCBIfam" id="TIGR00756">
    <property type="entry name" value="PPR"/>
    <property type="match status" value="3"/>
</dbReference>
<name>A0AAN9I4R6_CROPI</name>
<evidence type="ECO:0000313" key="5">
    <source>
        <dbReference type="Proteomes" id="UP001372338"/>
    </source>
</evidence>
<dbReference type="Proteomes" id="UP001372338">
    <property type="component" value="Unassembled WGS sequence"/>
</dbReference>
<dbReference type="AlphaFoldDB" id="A0AAN9I4R6"/>
<dbReference type="PROSITE" id="PS51375">
    <property type="entry name" value="PPR"/>
    <property type="match status" value="4"/>
</dbReference>
<dbReference type="Pfam" id="PF01535">
    <property type="entry name" value="PPR"/>
    <property type="match status" value="4"/>
</dbReference>
<reference evidence="4 5" key="1">
    <citation type="submission" date="2024-01" db="EMBL/GenBank/DDBJ databases">
        <title>The genomes of 5 underutilized Papilionoideae crops provide insights into root nodulation and disease resistanc.</title>
        <authorList>
            <person name="Yuan L."/>
        </authorList>
    </citation>
    <scope>NUCLEOTIDE SEQUENCE [LARGE SCALE GENOMIC DNA]</scope>
    <source>
        <strain evidence="4">ZHUSHIDOU_FW_LH</strain>
        <tissue evidence="4">Leaf</tissue>
    </source>
</reference>
<feature type="compositionally biased region" description="Basic and acidic residues" evidence="3">
    <location>
        <begin position="520"/>
        <end position="529"/>
    </location>
</feature>
<keyword evidence="1" id="KW-0677">Repeat</keyword>
<proteinExistence type="predicted"/>
<dbReference type="EMBL" id="JAYWIO010000004">
    <property type="protein sequence ID" value="KAK7265957.1"/>
    <property type="molecule type" value="Genomic_DNA"/>
</dbReference>
<organism evidence="4 5">
    <name type="scientific">Crotalaria pallida</name>
    <name type="common">Smooth rattlebox</name>
    <name type="synonym">Crotalaria striata</name>
    <dbReference type="NCBI Taxonomy" id="3830"/>
    <lineage>
        <taxon>Eukaryota</taxon>
        <taxon>Viridiplantae</taxon>
        <taxon>Streptophyta</taxon>
        <taxon>Embryophyta</taxon>
        <taxon>Tracheophyta</taxon>
        <taxon>Spermatophyta</taxon>
        <taxon>Magnoliopsida</taxon>
        <taxon>eudicotyledons</taxon>
        <taxon>Gunneridae</taxon>
        <taxon>Pentapetalae</taxon>
        <taxon>rosids</taxon>
        <taxon>fabids</taxon>
        <taxon>Fabales</taxon>
        <taxon>Fabaceae</taxon>
        <taxon>Papilionoideae</taxon>
        <taxon>50 kb inversion clade</taxon>
        <taxon>genistoids sensu lato</taxon>
        <taxon>core genistoids</taxon>
        <taxon>Crotalarieae</taxon>
        <taxon>Crotalaria</taxon>
    </lineage>
</organism>
<feature type="compositionally biased region" description="Polar residues" evidence="3">
    <location>
        <begin position="492"/>
        <end position="511"/>
    </location>
</feature>
<feature type="repeat" description="PPR" evidence="2">
    <location>
        <begin position="187"/>
        <end position="221"/>
    </location>
</feature>
<feature type="repeat" description="PPR" evidence="2">
    <location>
        <begin position="289"/>
        <end position="323"/>
    </location>
</feature>
<comment type="caution">
    <text evidence="4">The sequence shown here is derived from an EMBL/GenBank/DDBJ whole genome shotgun (WGS) entry which is preliminary data.</text>
</comment>
<feature type="repeat" description="PPR" evidence="2">
    <location>
        <begin position="256"/>
        <end position="286"/>
    </location>
</feature>
<evidence type="ECO:0000256" key="3">
    <source>
        <dbReference type="SAM" id="MobiDB-lite"/>
    </source>
</evidence>
<sequence length="529" mass="59710">MSPKEAVVWKAEQSITKLFKQRCSSMKHLKEFHAHIIHAGFHQNTLVLGKILVFCAASSSAHIMNYALSIFDSIHKPDAFLCNTMIRGFGNNNQPHNAIHFYQRMHHIGVRPDSFTFTFLHKIVSDTGLGSITLGKQLHCNILKLGLETHSHVTNSLMHMYGMLKDIQTAHHLFEEMLTTNATSTHLVVAWNSIIHCHAYCRSYKEALNLFTRMLQSGRVQPDDATLVVTLAACGASGALDFGRWIHSSFCKQEITTSVSNSLVDMYAKCGAMEEACQIFSKMKKSKKNIVSWNVMILGLASHGNGQESLMLFREMLKENVEKPDDVTFLGVLYACSHGGMVDEGRHYFDIMIRDYNIQPSIKHYGCMVDLLGRAGFLEEGYNLIKNMPVECNAIVWRTLLATCRIHGNVELGEKVRKHVMELEPDHSSDYVLLANMYASTGQWNEMSKERRSMQERGIQKPKPGYQTSMVLTRPLKKNLELFKLSCVAGATTNSTDQGKPLNASKQQQKEVSYFSHQHAHVDGEARRK</sequence>
<evidence type="ECO:0008006" key="6">
    <source>
        <dbReference type="Google" id="ProtNLM"/>
    </source>
</evidence>
<dbReference type="FunFam" id="1.25.40.10:FF:000470">
    <property type="entry name" value="Pentatricopeptide repeat-containing protein At5g66520"/>
    <property type="match status" value="1"/>
</dbReference>
<protein>
    <recommendedName>
        <fullName evidence="6">Pentatricopeptide repeat-containing protein</fullName>
    </recommendedName>
</protein>
<feature type="region of interest" description="Disordered" evidence="3">
    <location>
        <begin position="492"/>
        <end position="529"/>
    </location>
</feature>
<dbReference type="GO" id="GO:0003723">
    <property type="term" value="F:RNA binding"/>
    <property type="evidence" value="ECO:0007669"/>
    <property type="project" value="InterPro"/>
</dbReference>
<evidence type="ECO:0000313" key="4">
    <source>
        <dbReference type="EMBL" id="KAK7265957.1"/>
    </source>
</evidence>